<dbReference type="Gene3D" id="3.30.200.20">
    <property type="entry name" value="Phosphorylase Kinase, domain 1"/>
    <property type="match status" value="1"/>
</dbReference>
<dbReference type="InterPro" id="IPR011009">
    <property type="entry name" value="Kinase-like_dom_sf"/>
</dbReference>
<dbReference type="SUPFAM" id="SSF52540">
    <property type="entry name" value="P-loop containing nucleoside triphosphate hydrolases"/>
    <property type="match status" value="1"/>
</dbReference>
<accession>A0A4U1JGF7</accession>
<keyword evidence="8" id="KW-1185">Reference proteome</keyword>
<dbReference type="InterPro" id="IPR000719">
    <property type="entry name" value="Prot_kinase_dom"/>
</dbReference>
<dbReference type="SUPFAM" id="SSF56112">
    <property type="entry name" value="Protein kinase-like (PK-like)"/>
    <property type="match status" value="1"/>
</dbReference>
<dbReference type="InterPro" id="IPR017441">
    <property type="entry name" value="Protein_kinase_ATP_BS"/>
</dbReference>
<dbReference type="InterPro" id="IPR008271">
    <property type="entry name" value="Ser/Thr_kinase_AS"/>
</dbReference>
<gene>
    <name evidence="7" type="ORF">E8A74_08200</name>
</gene>
<evidence type="ECO:0000256" key="5">
    <source>
        <dbReference type="PROSITE-ProRule" id="PRU10141"/>
    </source>
</evidence>
<dbReference type="Gene3D" id="1.10.510.10">
    <property type="entry name" value="Transferase(Phosphotransferase) domain 1"/>
    <property type="match status" value="1"/>
</dbReference>
<evidence type="ECO:0000256" key="3">
    <source>
        <dbReference type="ARBA" id="ARBA00022777"/>
    </source>
</evidence>
<keyword evidence="3 7" id="KW-0418">Kinase</keyword>
<keyword evidence="1" id="KW-0808">Transferase</keyword>
<dbReference type="CDD" id="cd14014">
    <property type="entry name" value="STKc_PknB_like"/>
    <property type="match status" value="1"/>
</dbReference>
<evidence type="ECO:0000313" key="7">
    <source>
        <dbReference type="EMBL" id="TKD10418.1"/>
    </source>
</evidence>
<evidence type="ECO:0000256" key="1">
    <source>
        <dbReference type="ARBA" id="ARBA00022679"/>
    </source>
</evidence>
<keyword evidence="2 5" id="KW-0547">Nucleotide-binding</keyword>
<dbReference type="GO" id="GO:0004674">
    <property type="term" value="F:protein serine/threonine kinase activity"/>
    <property type="evidence" value="ECO:0007669"/>
    <property type="project" value="UniProtKB-KW"/>
</dbReference>
<name>A0A4U1JGF7_9BACT</name>
<reference evidence="7 8" key="1">
    <citation type="submission" date="2019-04" db="EMBL/GenBank/DDBJ databases">
        <authorList>
            <person name="Li Y."/>
            <person name="Wang J."/>
        </authorList>
    </citation>
    <scope>NUCLEOTIDE SEQUENCE [LARGE SCALE GENOMIC DNA]</scope>
    <source>
        <strain evidence="7 8">DSM 14668</strain>
    </source>
</reference>
<evidence type="ECO:0000313" key="8">
    <source>
        <dbReference type="Proteomes" id="UP000309215"/>
    </source>
</evidence>
<dbReference type="InterPro" id="IPR027417">
    <property type="entry name" value="P-loop_NTPase"/>
</dbReference>
<comment type="caution">
    <text evidence="7">The sequence shown here is derived from an EMBL/GenBank/DDBJ whole genome shotgun (WGS) entry which is preliminary data.</text>
</comment>
<dbReference type="PANTHER" id="PTHR43289">
    <property type="entry name" value="MITOGEN-ACTIVATED PROTEIN KINASE KINASE KINASE 20-RELATED"/>
    <property type="match status" value="1"/>
</dbReference>
<feature type="domain" description="Protein kinase" evidence="6">
    <location>
        <begin position="27"/>
        <end position="292"/>
    </location>
</feature>
<dbReference type="SMART" id="SM00220">
    <property type="entry name" value="S_TKc"/>
    <property type="match status" value="1"/>
</dbReference>
<dbReference type="PANTHER" id="PTHR43289:SF34">
    <property type="entry name" value="SERINE_THREONINE-PROTEIN KINASE YBDM-RELATED"/>
    <property type="match status" value="1"/>
</dbReference>
<evidence type="ECO:0000256" key="4">
    <source>
        <dbReference type="ARBA" id="ARBA00022840"/>
    </source>
</evidence>
<evidence type="ECO:0000259" key="6">
    <source>
        <dbReference type="PROSITE" id="PS50011"/>
    </source>
</evidence>
<keyword evidence="7" id="KW-0723">Serine/threonine-protein kinase</keyword>
<dbReference type="RefSeq" id="WP_136928382.1">
    <property type="nucleotide sequence ID" value="NZ_SSMQ01000006.1"/>
</dbReference>
<sequence length="1034" mass="111442">MSLHASADRDPGVGFQPRPAARIADRYELVRELGRGGHGEVWEARDTLAGEIVAVKLLRAGAAADPARARREISTLRLLRLPGVVRLFDEGTEEGCPFLVMERVAGLPFPGADRPVPWSAIASTTVAVLETLARIHAAAIVHRDLKPDNVLVGADGRPTILDFGLSSGRSSDEDVMPAGYIEGTFPYLAPEQLRGEAASPETDLYALGVLLYEALAGRLPHRAGSLQELMVARLTERPEPLARIIPGVPEEVSALVERLLAIEPEDRPRGAAEALGSLGGQKAAQGTALPRLGGEGPVRALVEAAQTNQFLYLAGEPGTGRTRALAEAAEALSREGRVVLRAPPSPWPYESLTPVIGPLPREGALCVVASWVDERLRSLLREGVVLAVDDVEELDRWSREAIERARGTGAILVTGRGHWRDFEALPLRPLCEADLRPLFAGPERLFHLQTDAARVLDARTGGVAARVVNELEAWTRAGLARWDGAVFVIDRDALDRLEAMPPAPSPPSADKPPAIPPHLEELVASIELGLPEYPPLEVAIAMGKPPWAAEALVAEVRGLGVGPHQRGEHPFEMHLGLAPRLPTARVRAIHRALAARRARGTEGRLLRLLRGAEGGSIDECLEITFEAEASGRRSAEEGRLGHAVTAIREGLLFVRQSPFAEEPRAVAREHSLLSSWTEIALSEGTPAALDRILYELCRTRPRSFDVAHLEALVRAALALAAGADRAFAMADAVAPFAEVRLEAWRQRLRIASARRGPDSPERLAAVLREVEAWAASSGEHAARVVLDAGLARKAYQDGHFEDAARLHLRVAAAEPFLAARIAALDHAASARMETFRFDEAAAYATEARALAQRCRHAHLEARAEWLLRAVGYRACRVERPDRELIDAVERLGVPDLEGLVCMNEAAIAFRGGDRDLARALAERADRIWTGMGKRWASLLARCLAIACGRRVGEGEGLDLAAQVAACPVPGLGIQMLGMLALVFQDVRDHYRGALAELCEGVPPAYGSMRMEVLSVDEARAAIEGDQASTGGASR</sequence>
<dbReference type="EMBL" id="SSMQ01000006">
    <property type="protein sequence ID" value="TKD10418.1"/>
    <property type="molecule type" value="Genomic_DNA"/>
</dbReference>
<dbReference type="PROSITE" id="PS50011">
    <property type="entry name" value="PROTEIN_KINASE_DOM"/>
    <property type="match status" value="1"/>
</dbReference>
<dbReference type="Proteomes" id="UP000309215">
    <property type="component" value="Unassembled WGS sequence"/>
</dbReference>
<dbReference type="PROSITE" id="PS00108">
    <property type="entry name" value="PROTEIN_KINASE_ST"/>
    <property type="match status" value="1"/>
</dbReference>
<dbReference type="PROSITE" id="PS00107">
    <property type="entry name" value="PROTEIN_KINASE_ATP"/>
    <property type="match status" value="1"/>
</dbReference>
<feature type="binding site" evidence="5">
    <location>
        <position position="56"/>
    </location>
    <ligand>
        <name>ATP</name>
        <dbReference type="ChEBI" id="CHEBI:30616"/>
    </ligand>
</feature>
<keyword evidence="4 5" id="KW-0067">ATP-binding</keyword>
<dbReference type="Pfam" id="PF00069">
    <property type="entry name" value="Pkinase"/>
    <property type="match status" value="1"/>
</dbReference>
<dbReference type="OrthoDB" id="5489650at2"/>
<protein>
    <submittedName>
        <fullName evidence="7">Serine/threonine protein kinase</fullName>
    </submittedName>
</protein>
<dbReference type="GO" id="GO:0005524">
    <property type="term" value="F:ATP binding"/>
    <property type="evidence" value="ECO:0007669"/>
    <property type="project" value="UniProtKB-UniRule"/>
</dbReference>
<evidence type="ECO:0000256" key="2">
    <source>
        <dbReference type="ARBA" id="ARBA00022741"/>
    </source>
</evidence>
<organism evidence="7 8">
    <name type="scientific">Polyangium fumosum</name>
    <dbReference type="NCBI Taxonomy" id="889272"/>
    <lineage>
        <taxon>Bacteria</taxon>
        <taxon>Pseudomonadati</taxon>
        <taxon>Myxococcota</taxon>
        <taxon>Polyangia</taxon>
        <taxon>Polyangiales</taxon>
        <taxon>Polyangiaceae</taxon>
        <taxon>Polyangium</taxon>
    </lineage>
</organism>
<dbReference type="AlphaFoldDB" id="A0A4U1JGF7"/>
<proteinExistence type="predicted"/>